<evidence type="ECO:0000256" key="6">
    <source>
        <dbReference type="SAM" id="Phobius"/>
    </source>
</evidence>
<dbReference type="OrthoDB" id="444631at2759"/>
<comment type="similarity">
    <text evidence="5">Belongs to the SAT4 family.</text>
</comment>
<dbReference type="AlphaFoldDB" id="A0A8H3IMZ3"/>
<dbReference type="InterPro" id="IPR049326">
    <property type="entry name" value="Rhodopsin_dom_fungi"/>
</dbReference>
<evidence type="ECO:0000313" key="9">
    <source>
        <dbReference type="Proteomes" id="UP000664534"/>
    </source>
</evidence>
<sequence>MSPFDDTGRIHKRPLLISNSVLFGVCLASVSIRYYVRFFIQKQVSIDDGILLFGILCLISAMVLLFIFVDDLFLVEALEGNTIPADLPVDFLQGVFDFERLVVGALVLTWCAIISVKFSYLFLFRKLIDRLRPMVIYWWVAVVFNALISIYGIIIYAGIRPWYCTTNSVECLQGNGLDRSFAFAISQMVLDIVGDLLILFIPFHLIWRIKVRLSQKIVLASTLCLIVLTIMCTIIRVAGVRTSSSDSSLDTAWQTYWQYITANIALTMTAATAFRTFYISRHQDRPAQRQESNKLRLTRIWRFFIFVLRPWSWRGKSIALQDSEDSSNRGMELPWIEERATMTGMRTFINRQGEFGED</sequence>
<dbReference type="InterPro" id="IPR052337">
    <property type="entry name" value="SAT4-like"/>
</dbReference>
<evidence type="ECO:0000256" key="3">
    <source>
        <dbReference type="ARBA" id="ARBA00022989"/>
    </source>
</evidence>
<name>A0A8H3IMZ3_9LECA</name>
<evidence type="ECO:0000259" key="7">
    <source>
        <dbReference type="Pfam" id="PF20684"/>
    </source>
</evidence>
<keyword evidence="9" id="KW-1185">Reference proteome</keyword>
<feature type="transmembrane region" description="Helical" evidence="6">
    <location>
        <begin position="179"/>
        <end position="205"/>
    </location>
</feature>
<gene>
    <name evidence="8" type="ORF">IMSHALPRED_006347</name>
</gene>
<keyword evidence="3 6" id="KW-1133">Transmembrane helix</keyword>
<evidence type="ECO:0000256" key="5">
    <source>
        <dbReference type="ARBA" id="ARBA00038359"/>
    </source>
</evidence>
<proteinExistence type="inferred from homology"/>
<accession>A0A8H3IMZ3</accession>
<dbReference type="PANTHER" id="PTHR33048">
    <property type="entry name" value="PTH11-LIKE INTEGRAL MEMBRANE PROTEIN (AFU_ORTHOLOGUE AFUA_5G11245)"/>
    <property type="match status" value="1"/>
</dbReference>
<dbReference type="EMBL" id="CAJPDT010000038">
    <property type="protein sequence ID" value="CAF9924998.1"/>
    <property type="molecule type" value="Genomic_DNA"/>
</dbReference>
<feature type="transmembrane region" description="Helical" evidence="6">
    <location>
        <begin position="135"/>
        <end position="159"/>
    </location>
</feature>
<comment type="subcellular location">
    <subcellularLocation>
        <location evidence="1">Membrane</location>
        <topology evidence="1">Multi-pass membrane protein</topology>
    </subcellularLocation>
</comment>
<comment type="caution">
    <text evidence="8">The sequence shown here is derived from an EMBL/GenBank/DDBJ whole genome shotgun (WGS) entry which is preliminary data.</text>
</comment>
<feature type="transmembrane region" description="Helical" evidence="6">
    <location>
        <begin position="48"/>
        <end position="69"/>
    </location>
</feature>
<evidence type="ECO:0000256" key="2">
    <source>
        <dbReference type="ARBA" id="ARBA00022692"/>
    </source>
</evidence>
<evidence type="ECO:0000256" key="1">
    <source>
        <dbReference type="ARBA" id="ARBA00004141"/>
    </source>
</evidence>
<evidence type="ECO:0000256" key="4">
    <source>
        <dbReference type="ARBA" id="ARBA00023136"/>
    </source>
</evidence>
<dbReference type="PANTHER" id="PTHR33048:SF92">
    <property type="entry name" value="INTEGRAL MEMBRANE PROTEIN"/>
    <property type="match status" value="1"/>
</dbReference>
<reference evidence="8" key="1">
    <citation type="submission" date="2021-03" db="EMBL/GenBank/DDBJ databases">
        <authorList>
            <person name="Tagirdzhanova G."/>
        </authorList>
    </citation>
    <scope>NUCLEOTIDE SEQUENCE</scope>
</reference>
<keyword evidence="2 6" id="KW-0812">Transmembrane</keyword>
<keyword evidence="4 6" id="KW-0472">Membrane</keyword>
<dbReference type="Pfam" id="PF20684">
    <property type="entry name" value="Fung_rhodopsin"/>
    <property type="match status" value="1"/>
</dbReference>
<feature type="domain" description="Rhodopsin" evidence="7">
    <location>
        <begin position="32"/>
        <end position="276"/>
    </location>
</feature>
<dbReference type="GO" id="GO:0016020">
    <property type="term" value="C:membrane"/>
    <property type="evidence" value="ECO:0007669"/>
    <property type="project" value="UniProtKB-SubCell"/>
</dbReference>
<protein>
    <recommendedName>
        <fullName evidence="7">Rhodopsin domain-containing protein</fullName>
    </recommendedName>
</protein>
<feature type="transmembrane region" description="Helical" evidence="6">
    <location>
        <begin position="217"/>
        <end position="239"/>
    </location>
</feature>
<organism evidence="8 9">
    <name type="scientific">Imshaugia aleurites</name>
    <dbReference type="NCBI Taxonomy" id="172621"/>
    <lineage>
        <taxon>Eukaryota</taxon>
        <taxon>Fungi</taxon>
        <taxon>Dikarya</taxon>
        <taxon>Ascomycota</taxon>
        <taxon>Pezizomycotina</taxon>
        <taxon>Lecanoromycetes</taxon>
        <taxon>OSLEUM clade</taxon>
        <taxon>Lecanoromycetidae</taxon>
        <taxon>Lecanorales</taxon>
        <taxon>Lecanorineae</taxon>
        <taxon>Parmeliaceae</taxon>
        <taxon>Imshaugia</taxon>
    </lineage>
</organism>
<feature type="transmembrane region" description="Helical" evidence="6">
    <location>
        <begin position="101"/>
        <end position="123"/>
    </location>
</feature>
<dbReference type="Proteomes" id="UP000664534">
    <property type="component" value="Unassembled WGS sequence"/>
</dbReference>
<feature type="transmembrane region" description="Helical" evidence="6">
    <location>
        <begin position="15"/>
        <end position="36"/>
    </location>
</feature>
<feature type="transmembrane region" description="Helical" evidence="6">
    <location>
        <begin position="259"/>
        <end position="279"/>
    </location>
</feature>
<evidence type="ECO:0000313" key="8">
    <source>
        <dbReference type="EMBL" id="CAF9924998.1"/>
    </source>
</evidence>